<dbReference type="InterPro" id="IPR036890">
    <property type="entry name" value="HATPase_C_sf"/>
</dbReference>
<keyword evidence="5" id="KW-0808">Transferase</keyword>
<evidence type="ECO:0000256" key="8">
    <source>
        <dbReference type="ARBA" id="ARBA00022777"/>
    </source>
</evidence>
<keyword evidence="11" id="KW-0902">Two-component regulatory system</keyword>
<evidence type="ECO:0000313" key="15">
    <source>
        <dbReference type="EMBL" id="MBR1136673.1"/>
    </source>
</evidence>
<evidence type="ECO:0000256" key="1">
    <source>
        <dbReference type="ARBA" id="ARBA00000085"/>
    </source>
</evidence>
<comment type="catalytic activity">
    <reaction evidence="1">
        <text>ATP + protein L-histidine = ADP + protein N-phospho-L-histidine.</text>
        <dbReference type="EC" id="2.7.13.3"/>
    </reaction>
</comment>
<feature type="domain" description="Histidine kinase" evidence="14">
    <location>
        <begin position="146"/>
        <end position="339"/>
    </location>
</feature>
<dbReference type="PANTHER" id="PTHR41523:SF8">
    <property type="entry name" value="ETHYLENE RESPONSE SENSOR PROTEIN"/>
    <property type="match status" value="1"/>
</dbReference>
<dbReference type="Pfam" id="PF02518">
    <property type="entry name" value="HATPase_c"/>
    <property type="match status" value="1"/>
</dbReference>
<evidence type="ECO:0000313" key="16">
    <source>
        <dbReference type="Proteomes" id="UP001314635"/>
    </source>
</evidence>
<comment type="caution">
    <text evidence="15">The sequence shown here is derived from an EMBL/GenBank/DDBJ whole genome shotgun (WGS) entry which is preliminary data.</text>
</comment>
<evidence type="ECO:0000256" key="4">
    <source>
        <dbReference type="ARBA" id="ARBA00022553"/>
    </source>
</evidence>
<feature type="transmembrane region" description="Helical" evidence="13">
    <location>
        <begin position="58"/>
        <end position="87"/>
    </location>
</feature>
<evidence type="ECO:0000256" key="11">
    <source>
        <dbReference type="ARBA" id="ARBA00023012"/>
    </source>
</evidence>
<evidence type="ECO:0000256" key="13">
    <source>
        <dbReference type="SAM" id="Phobius"/>
    </source>
</evidence>
<feature type="transmembrane region" description="Helical" evidence="13">
    <location>
        <begin position="26"/>
        <end position="46"/>
    </location>
</feature>
<dbReference type="InterPro" id="IPR011495">
    <property type="entry name" value="Sig_transdc_His_kin_sub2_dim/P"/>
</dbReference>
<protein>
    <recommendedName>
        <fullName evidence="3">histidine kinase</fullName>
        <ecNumber evidence="3">2.7.13.3</ecNumber>
    </recommendedName>
</protein>
<evidence type="ECO:0000256" key="3">
    <source>
        <dbReference type="ARBA" id="ARBA00012438"/>
    </source>
</evidence>
<gene>
    <name evidence="15" type="ORF">JQ619_12920</name>
</gene>
<evidence type="ECO:0000256" key="9">
    <source>
        <dbReference type="ARBA" id="ARBA00022840"/>
    </source>
</evidence>
<keyword evidence="16" id="KW-1185">Reference proteome</keyword>
<keyword evidence="8" id="KW-0418">Kinase</keyword>
<name>A0ABS5G5Y9_9BRAD</name>
<evidence type="ECO:0000259" key="14">
    <source>
        <dbReference type="PROSITE" id="PS50109"/>
    </source>
</evidence>
<proteinExistence type="predicted"/>
<dbReference type="RefSeq" id="WP_172239317.1">
    <property type="nucleotide sequence ID" value="NZ_JABFDP010000022.1"/>
</dbReference>
<evidence type="ECO:0000256" key="7">
    <source>
        <dbReference type="ARBA" id="ARBA00022741"/>
    </source>
</evidence>
<feature type="transmembrane region" description="Helical" evidence="13">
    <location>
        <begin position="99"/>
        <end position="119"/>
    </location>
</feature>
<dbReference type="SUPFAM" id="SSF55874">
    <property type="entry name" value="ATPase domain of HSP90 chaperone/DNA topoisomerase II/histidine kinase"/>
    <property type="match status" value="1"/>
</dbReference>
<keyword evidence="12 13" id="KW-0472">Membrane</keyword>
<evidence type="ECO:0000256" key="6">
    <source>
        <dbReference type="ARBA" id="ARBA00022692"/>
    </source>
</evidence>
<evidence type="ECO:0000256" key="5">
    <source>
        <dbReference type="ARBA" id="ARBA00022679"/>
    </source>
</evidence>
<comment type="subcellular location">
    <subcellularLocation>
        <location evidence="2">Membrane</location>
        <topology evidence="2">Multi-pass membrane protein</topology>
    </subcellularLocation>
</comment>
<keyword evidence="9" id="KW-0067">ATP-binding</keyword>
<dbReference type="EMBL" id="JAFCLK010000010">
    <property type="protein sequence ID" value="MBR1136673.1"/>
    <property type="molecule type" value="Genomic_DNA"/>
</dbReference>
<evidence type="ECO:0000256" key="2">
    <source>
        <dbReference type="ARBA" id="ARBA00004141"/>
    </source>
</evidence>
<dbReference type="Pfam" id="PF13493">
    <property type="entry name" value="DUF4118"/>
    <property type="match status" value="1"/>
</dbReference>
<dbReference type="Proteomes" id="UP001314635">
    <property type="component" value="Unassembled WGS sequence"/>
</dbReference>
<dbReference type="SMART" id="SM00387">
    <property type="entry name" value="HATPase_c"/>
    <property type="match status" value="1"/>
</dbReference>
<keyword evidence="4" id="KW-0597">Phosphoprotein</keyword>
<reference evidence="16" key="1">
    <citation type="journal article" date="2021" name="ISME J.">
        <title>Evolutionary origin and ecological implication of a unique nif island in free-living Bradyrhizobium lineages.</title>
        <authorList>
            <person name="Tao J."/>
        </authorList>
    </citation>
    <scope>NUCLEOTIDE SEQUENCE [LARGE SCALE GENOMIC DNA]</scope>
    <source>
        <strain evidence="16">SZCCT0094</strain>
    </source>
</reference>
<organism evidence="15 16">
    <name type="scientific">Bradyrhizobium denitrificans</name>
    <dbReference type="NCBI Taxonomy" id="2734912"/>
    <lineage>
        <taxon>Bacteria</taxon>
        <taxon>Pseudomonadati</taxon>
        <taxon>Pseudomonadota</taxon>
        <taxon>Alphaproteobacteria</taxon>
        <taxon>Hyphomicrobiales</taxon>
        <taxon>Nitrobacteraceae</taxon>
        <taxon>Bradyrhizobium</taxon>
    </lineage>
</organism>
<dbReference type="InterPro" id="IPR003594">
    <property type="entry name" value="HATPase_dom"/>
</dbReference>
<dbReference type="PANTHER" id="PTHR41523">
    <property type="entry name" value="TWO-COMPONENT SYSTEM SENSOR PROTEIN"/>
    <property type="match status" value="1"/>
</dbReference>
<evidence type="ECO:0000256" key="12">
    <source>
        <dbReference type="ARBA" id="ARBA00023136"/>
    </source>
</evidence>
<dbReference type="PROSITE" id="PS50109">
    <property type="entry name" value="HIS_KIN"/>
    <property type="match status" value="1"/>
</dbReference>
<evidence type="ECO:0000256" key="10">
    <source>
        <dbReference type="ARBA" id="ARBA00022989"/>
    </source>
</evidence>
<keyword evidence="7" id="KW-0547">Nucleotide-binding</keyword>
<dbReference type="EC" id="2.7.13.3" evidence="3"/>
<keyword evidence="6 13" id="KW-0812">Transmembrane</keyword>
<sequence length="341" mass="37111">MTKKLPHAPFYLRAADATEKLRRRALLGYAIAIGATFIAFVLRLALVDTLPDGFPYLTFFPAVILTAFFCGFGPGVLCAVLSGLLAWSVFIPGSGYQTALALGFYAIIVAVDITLIHIMHEAAQRLRQERAVSESLYDNQSVLFQELQHRVANNIQFIAGLLMMQKRQAIADPSRAIGILDEAQARLQTISRIHRMLHDPGRMDVDIGPYLQEICNDVLDSSGAREVTCVVDFVPAKLDLTRLTALSLLVVELVTNALKHAFGPGQAGTIRVNMRPLDATHYALTISDDGQGMSADADPGAGDSLGWRICQGLAAQLNGRLTYSSDGGTTVRLEFPRWGPT</sequence>
<dbReference type="InterPro" id="IPR025201">
    <property type="entry name" value="KdpD_TM"/>
</dbReference>
<dbReference type="Pfam" id="PF07568">
    <property type="entry name" value="HisKA_2"/>
    <property type="match status" value="1"/>
</dbReference>
<accession>A0ABS5G5Y9</accession>
<keyword evidence="10 13" id="KW-1133">Transmembrane helix</keyword>
<dbReference type="Gene3D" id="1.20.120.620">
    <property type="entry name" value="Backbone structure of the membrane domain of e. Coli histidine kinase receptor kdpd"/>
    <property type="match status" value="1"/>
</dbReference>
<dbReference type="InterPro" id="IPR005467">
    <property type="entry name" value="His_kinase_dom"/>
</dbReference>
<dbReference type="InterPro" id="IPR038318">
    <property type="entry name" value="KdpD_sf"/>
</dbReference>
<dbReference type="Gene3D" id="3.30.565.10">
    <property type="entry name" value="Histidine kinase-like ATPase, C-terminal domain"/>
    <property type="match status" value="1"/>
</dbReference>